<protein>
    <submittedName>
        <fullName evidence="2">Uncharacterized protein</fullName>
    </submittedName>
</protein>
<dbReference type="AlphaFoldDB" id="A0A2T3YSL9"/>
<name>A0A2T3YSL9_TRIA4</name>
<gene>
    <name evidence="2" type="ORF">M441DRAFT_329617</name>
</gene>
<organism evidence="2 3">
    <name type="scientific">Trichoderma asperellum (strain ATCC 204424 / CBS 433.97 / NBRC 101777)</name>
    <dbReference type="NCBI Taxonomy" id="1042311"/>
    <lineage>
        <taxon>Eukaryota</taxon>
        <taxon>Fungi</taxon>
        <taxon>Dikarya</taxon>
        <taxon>Ascomycota</taxon>
        <taxon>Pezizomycotina</taxon>
        <taxon>Sordariomycetes</taxon>
        <taxon>Hypocreomycetidae</taxon>
        <taxon>Hypocreales</taxon>
        <taxon>Hypocreaceae</taxon>
        <taxon>Trichoderma</taxon>
    </lineage>
</organism>
<dbReference type="Proteomes" id="UP000240493">
    <property type="component" value="Unassembled WGS sequence"/>
</dbReference>
<evidence type="ECO:0000256" key="1">
    <source>
        <dbReference type="SAM" id="MobiDB-lite"/>
    </source>
</evidence>
<accession>A0A2T3YSL9</accession>
<keyword evidence="3" id="KW-1185">Reference proteome</keyword>
<dbReference type="EMBL" id="KZ679275">
    <property type="protein sequence ID" value="PTB35514.1"/>
    <property type="molecule type" value="Genomic_DNA"/>
</dbReference>
<proteinExistence type="predicted"/>
<evidence type="ECO:0000313" key="2">
    <source>
        <dbReference type="EMBL" id="PTB35514.1"/>
    </source>
</evidence>
<feature type="compositionally biased region" description="Basic residues" evidence="1">
    <location>
        <begin position="1"/>
        <end position="14"/>
    </location>
</feature>
<evidence type="ECO:0000313" key="3">
    <source>
        <dbReference type="Proteomes" id="UP000240493"/>
    </source>
</evidence>
<feature type="region of interest" description="Disordered" evidence="1">
    <location>
        <begin position="1"/>
        <end position="20"/>
    </location>
</feature>
<reference evidence="2 3" key="1">
    <citation type="submission" date="2016-07" db="EMBL/GenBank/DDBJ databases">
        <title>Multiple horizontal gene transfer events from other fungi enriched the ability of initially mycotrophic Trichoderma (Ascomycota) to feed on dead plant biomass.</title>
        <authorList>
            <consortium name="DOE Joint Genome Institute"/>
            <person name="Aerts A."/>
            <person name="Atanasova L."/>
            <person name="Chenthamara K."/>
            <person name="Zhang J."/>
            <person name="Grujic M."/>
            <person name="Henrissat B."/>
            <person name="Kuo A."/>
            <person name="Salamov A."/>
            <person name="Lipzen A."/>
            <person name="Labutti K."/>
            <person name="Barry K."/>
            <person name="Miao Y."/>
            <person name="Rahimi M.J."/>
            <person name="Shen Q."/>
            <person name="Grigoriev I.V."/>
            <person name="Kubicek C.P."/>
            <person name="Druzhinina I.S."/>
        </authorList>
    </citation>
    <scope>NUCLEOTIDE SEQUENCE [LARGE SCALE GENOMIC DNA]</scope>
    <source>
        <strain evidence="2 3">CBS 433.97</strain>
    </source>
</reference>
<sequence length="82" mass="9401">MQGKAGKRGKRRSRPQRDGLQARELAGGRLKYRRCFGKEVRLDVFGSEFKRDNAMRILVFAVVSMWVCSSRGPRLECRAAEL</sequence>